<comment type="caution">
    <text evidence="3">The sequence shown here is derived from an EMBL/GenBank/DDBJ whole genome shotgun (WGS) entry which is preliminary data.</text>
</comment>
<dbReference type="SUPFAM" id="SSF160920">
    <property type="entry name" value="PSTPO5379-like"/>
    <property type="match status" value="1"/>
</dbReference>
<comment type="similarity">
    <text evidence="1">Belongs to the D-glutamate cyclase family.</text>
</comment>
<accession>A0A2G8KLW7</accession>
<keyword evidence="2" id="KW-0456">Lyase</keyword>
<dbReference type="InterPro" id="IPR038021">
    <property type="entry name" value="Putative_hydro-lyase"/>
</dbReference>
<evidence type="ECO:0000256" key="2">
    <source>
        <dbReference type="ARBA" id="ARBA00023239"/>
    </source>
</evidence>
<dbReference type="STRING" id="307972.A0A2G8KLW7"/>
<sequence>MDGHLQETNCEQELSKAVFTPASFRKELREGKQYKQSTAGICAGYVQANVLMLPSEYFTDFQQFCLDNFGPLPLLFASAKGQFDAPILTVDESSDIRTDIPAYKVFKNRVHITTKQDLLEYSDVLKNYCFFYVGCSFSFDRLLISAGIPLRYTDGKGSGNVSMYKVWQIIKEDPT</sequence>
<dbReference type="InterPro" id="IPR009906">
    <property type="entry name" value="D-Glu_cyclase"/>
</dbReference>
<dbReference type="Pfam" id="PF07286">
    <property type="entry name" value="D-Glu_cyclase"/>
    <property type="match status" value="1"/>
</dbReference>
<reference evidence="3 4" key="1">
    <citation type="journal article" date="2017" name="PLoS Biol.">
        <title>The sea cucumber genome provides insights into morphological evolution and visceral regeneration.</title>
        <authorList>
            <person name="Zhang X."/>
            <person name="Sun L."/>
            <person name="Yuan J."/>
            <person name="Sun Y."/>
            <person name="Gao Y."/>
            <person name="Zhang L."/>
            <person name="Li S."/>
            <person name="Dai H."/>
            <person name="Hamel J.F."/>
            <person name="Liu C."/>
            <person name="Yu Y."/>
            <person name="Liu S."/>
            <person name="Lin W."/>
            <person name="Guo K."/>
            <person name="Jin S."/>
            <person name="Xu P."/>
            <person name="Storey K.B."/>
            <person name="Huan P."/>
            <person name="Zhang T."/>
            <person name="Zhou Y."/>
            <person name="Zhang J."/>
            <person name="Lin C."/>
            <person name="Li X."/>
            <person name="Xing L."/>
            <person name="Huo D."/>
            <person name="Sun M."/>
            <person name="Wang L."/>
            <person name="Mercier A."/>
            <person name="Li F."/>
            <person name="Yang H."/>
            <person name="Xiang J."/>
        </authorList>
    </citation>
    <scope>NUCLEOTIDE SEQUENCE [LARGE SCALE GENOMIC DNA]</scope>
    <source>
        <strain evidence="3">Shaxun</strain>
        <tissue evidence="3">Muscle</tissue>
    </source>
</reference>
<dbReference type="PANTHER" id="PTHR32022">
    <property type="entry name" value="D-GLUTAMATE CYCLASE, MITOCHONDRIAL"/>
    <property type="match status" value="1"/>
</dbReference>
<dbReference type="EMBL" id="MRZV01000487">
    <property type="protein sequence ID" value="PIK49014.1"/>
    <property type="molecule type" value="Genomic_DNA"/>
</dbReference>
<evidence type="ECO:0000256" key="1">
    <source>
        <dbReference type="ARBA" id="ARBA00007896"/>
    </source>
</evidence>
<dbReference type="GO" id="GO:0006536">
    <property type="term" value="P:glutamate metabolic process"/>
    <property type="evidence" value="ECO:0007669"/>
    <property type="project" value="TreeGrafter"/>
</dbReference>
<name>A0A2G8KLW7_STIJA</name>
<dbReference type="AlphaFoldDB" id="A0A2G8KLW7"/>
<dbReference type="PANTHER" id="PTHR32022:SF10">
    <property type="entry name" value="D-GLUTAMATE CYCLASE, MITOCHONDRIAL"/>
    <property type="match status" value="1"/>
</dbReference>
<evidence type="ECO:0000313" key="3">
    <source>
        <dbReference type="EMBL" id="PIK49014.1"/>
    </source>
</evidence>
<evidence type="ECO:0000313" key="4">
    <source>
        <dbReference type="Proteomes" id="UP000230750"/>
    </source>
</evidence>
<proteinExistence type="inferred from homology"/>
<dbReference type="Proteomes" id="UP000230750">
    <property type="component" value="Unassembled WGS sequence"/>
</dbReference>
<dbReference type="Gene3D" id="3.40.1640.10">
    <property type="entry name" value="PSTPO5379-like"/>
    <property type="match status" value="1"/>
</dbReference>
<gene>
    <name evidence="3" type="ORF">BSL78_14120</name>
</gene>
<dbReference type="GO" id="GO:0047820">
    <property type="term" value="F:D-glutamate cyclase activity"/>
    <property type="evidence" value="ECO:0007669"/>
    <property type="project" value="TreeGrafter"/>
</dbReference>
<keyword evidence="4" id="KW-1185">Reference proteome</keyword>
<protein>
    <submittedName>
        <fullName evidence="3">Uncharacterized protein</fullName>
    </submittedName>
</protein>
<dbReference type="OrthoDB" id="10262538at2759"/>
<organism evidence="3 4">
    <name type="scientific">Stichopus japonicus</name>
    <name type="common">Sea cucumber</name>
    <dbReference type="NCBI Taxonomy" id="307972"/>
    <lineage>
        <taxon>Eukaryota</taxon>
        <taxon>Metazoa</taxon>
        <taxon>Echinodermata</taxon>
        <taxon>Eleutherozoa</taxon>
        <taxon>Echinozoa</taxon>
        <taxon>Holothuroidea</taxon>
        <taxon>Aspidochirotacea</taxon>
        <taxon>Aspidochirotida</taxon>
        <taxon>Stichopodidae</taxon>
        <taxon>Apostichopus</taxon>
    </lineage>
</organism>